<evidence type="ECO:0000313" key="9">
    <source>
        <dbReference type="EMBL" id="QBO35167.1"/>
    </source>
</evidence>
<dbReference type="GO" id="GO:0004602">
    <property type="term" value="F:glutathione peroxidase activity"/>
    <property type="evidence" value="ECO:0007669"/>
    <property type="project" value="UniProtKB-EC"/>
</dbReference>
<dbReference type="RefSeq" id="WP_133362247.1">
    <property type="nucleotide sequence ID" value="NZ_CP037940.1"/>
</dbReference>
<dbReference type="GO" id="GO:0034599">
    <property type="term" value="P:cellular response to oxidative stress"/>
    <property type="evidence" value="ECO:0007669"/>
    <property type="project" value="TreeGrafter"/>
</dbReference>
<dbReference type="PROSITE" id="PS00460">
    <property type="entry name" value="GLUTATHIONE_PEROXID_1"/>
    <property type="match status" value="1"/>
</dbReference>
<evidence type="ECO:0000256" key="4">
    <source>
        <dbReference type="ARBA" id="ARBA00023002"/>
    </source>
</evidence>
<evidence type="ECO:0000259" key="8">
    <source>
        <dbReference type="PROSITE" id="PS51352"/>
    </source>
</evidence>
<evidence type="ECO:0000256" key="6">
    <source>
        <dbReference type="PIRSR" id="PIRSR000303-1"/>
    </source>
</evidence>
<accession>A0A4P6YRA9</accession>
<evidence type="ECO:0000256" key="5">
    <source>
        <dbReference type="ARBA" id="ARBA00069346"/>
    </source>
</evidence>
<dbReference type="FunFam" id="3.40.30.10:FF:000010">
    <property type="entry name" value="Glutathione peroxidase"/>
    <property type="match status" value="1"/>
</dbReference>
<dbReference type="Pfam" id="PF00255">
    <property type="entry name" value="GSHPx"/>
    <property type="match status" value="1"/>
</dbReference>
<dbReference type="Proteomes" id="UP000292886">
    <property type="component" value="Chromosome"/>
</dbReference>
<dbReference type="InterPro" id="IPR036249">
    <property type="entry name" value="Thioredoxin-like_sf"/>
</dbReference>
<evidence type="ECO:0000256" key="2">
    <source>
        <dbReference type="ARBA" id="ARBA00006926"/>
    </source>
</evidence>
<keyword evidence="4 7" id="KW-0560">Oxidoreductase</keyword>
<dbReference type="InterPro" id="IPR029759">
    <property type="entry name" value="GPX_AS"/>
</dbReference>
<dbReference type="SUPFAM" id="SSF52833">
    <property type="entry name" value="Thioredoxin-like"/>
    <property type="match status" value="1"/>
</dbReference>
<dbReference type="PANTHER" id="PTHR11592">
    <property type="entry name" value="GLUTATHIONE PEROXIDASE"/>
    <property type="match status" value="1"/>
</dbReference>
<feature type="active site" evidence="6">
    <location>
        <position position="35"/>
    </location>
</feature>
<evidence type="ECO:0000256" key="7">
    <source>
        <dbReference type="RuleBase" id="RU000499"/>
    </source>
</evidence>
<dbReference type="PROSITE" id="PS51355">
    <property type="entry name" value="GLUTATHIONE_PEROXID_3"/>
    <property type="match status" value="1"/>
</dbReference>
<name>A0A4P6YRA9_9LACO</name>
<dbReference type="PIRSF" id="PIRSF000303">
    <property type="entry name" value="Glutathion_perox"/>
    <property type="match status" value="1"/>
</dbReference>
<dbReference type="InterPro" id="IPR000889">
    <property type="entry name" value="Glutathione_peroxidase"/>
</dbReference>
<protein>
    <recommendedName>
        <fullName evidence="5 7">Glutathione peroxidase</fullName>
    </recommendedName>
</protein>
<gene>
    <name evidence="9" type="ORF">EQG49_01205</name>
</gene>
<comment type="catalytic activity">
    <reaction evidence="1">
        <text>2 glutathione + H2O2 = glutathione disulfide + 2 H2O</text>
        <dbReference type="Rhea" id="RHEA:16833"/>
        <dbReference type="ChEBI" id="CHEBI:15377"/>
        <dbReference type="ChEBI" id="CHEBI:16240"/>
        <dbReference type="ChEBI" id="CHEBI:57925"/>
        <dbReference type="ChEBI" id="CHEBI:58297"/>
        <dbReference type="EC" id="1.11.1.9"/>
    </reaction>
</comment>
<dbReference type="InterPro" id="IPR013766">
    <property type="entry name" value="Thioredoxin_domain"/>
</dbReference>
<evidence type="ECO:0000313" key="10">
    <source>
        <dbReference type="Proteomes" id="UP000292886"/>
    </source>
</evidence>
<reference evidence="10" key="1">
    <citation type="submission" date="2019-03" db="EMBL/GenBank/DDBJ databases">
        <title>Weissella sp. 26KH-42 Genome sequencing.</title>
        <authorList>
            <person name="Heo J."/>
            <person name="Kim S.-J."/>
            <person name="Kim J.-S."/>
            <person name="Hong S.-B."/>
            <person name="Kwon S.-W."/>
        </authorList>
    </citation>
    <scope>NUCLEOTIDE SEQUENCE [LARGE SCALE GENOMIC DNA]</scope>
    <source>
        <strain evidence="10">26KH-42</strain>
    </source>
</reference>
<keyword evidence="10" id="KW-1185">Reference proteome</keyword>
<dbReference type="OrthoDB" id="9789406at2"/>
<dbReference type="CDD" id="cd00340">
    <property type="entry name" value="GSH_Peroxidase"/>
    <property type="match status" value="1"/>
</dbReference>
<dbReference type="AlphaFoldDB" id="A0A4P6YRA9"/>
<dbReference type="PANTHER" id="PTHR11592:SF78">
    <property type="entry name" value="GLUTATHIONE PEROXIDASE"/>
    <property type="match status" value="1"/>
</dbReference>
<proteinExistence type="inferred from homology"/>
<dbReference type="PRINTS" id="PR01011">
    <property type="entry name" value="GLUTPROXDASE"/>
</dbReference>
<feature type="domain" description="Thioredoxin" evidence="8">
    <location>
        <begin position="1"/>
        <end position="155"/>
    </location>
</feature>
<sequence length="157" mass="17930">MSIYDFKVTQMDGEEVSLAKYAGKPVIIVNTASKCGFAPQLGDLEAMYKRYHDQGLVVLGFPCAQFMHQEFDNEKEIEDFCQVNYGVTFQMHKRIDVRGANQSDLFKYLIEQTGGKSIKWNFTKFLIDSQGNVVKRLAPITNPHELDPLIEKMLVTK</sequence>
<organism evidence="9 10">
    <name type="scientific">Periweissella cryptocerci</name>
    <dbReference type="NCBI Taxonomy" id="2506420"/>
    <lineage>
        <taxon>Bacteria</taxon>
        <taxon>Bacillati</taxon>
        <taxon>Bacillota</taxon>
        <taxon>Bacilli</taxon>
        <taxon>Lactobacillales</taxon>
        <taxon>Lactobacillaceae</taxon>
        <taxon>Periweissella</taxon>
    </lineage>
</organism>
<dbReference type="KEGG" id="wei:EQG49_01205"/>
<evidence type="ECO:0000256" key="3">
    <source>
        <dbReference type="ARBA" id="ARBA00022559"/>
    </source>
</evidence>
<comment type="similarity">
    <text evidence="2 7">Belongs to the glutathione peroxidase family.</text>
</comment>
<keyword evidence="3 7" id="KW-0575">Peroxidase</keyword>
<dbReference type="Gene3D" id="3.40.30.10">
    <property type="entry name" value="Glutaredoxin"/>
    <property type="match status" value="1"/>
</dbReference>
<dbReference type="PROSITE" id="PS51352">
    <property type="entry name" value="THIOREDOXIN_2"/>
    <property type="match status" value="1"/>
</dbReference>
<dbReference type="EMBL" id="CP037940">
    <property type="protein sequence ID" value="QBO35167.1"/>
    <property type="molecule type" value="Genomic_DNA"/>
</dbReference>
<evidence type="ECO:0000256" key="1">
    <source>
        <dbReference type="ARBA" id="ARBA00000217"/>
    </source>
</evidence>